<reference evidence="7 8" key="1">
    <citation type="submission" date="2019-02" db="EMBL/GenBank/DDBJ databases">
        <title>Deep-cultivation of Planctomycetes and their phenomic and genomic characterization uncovers novel biology.</title>
        <authorList>
            <person name="Wiegand S."/>
            <person name="Jogler M."/>
            <person name="Boedeker C."/>
            <person name="Pinto D."/>
            <person name="Vollmers J."/>
            <person name="Rivas-Marin E."/>
            <person name="Kohn T."/>
            <person name="Peeters S.H."/>
            <person name="Heuer A."/>
            <person name="Rast P."/>
            <person name="Oberbeckmann S."/>
            <person name="Bunk B."/>
            <person name="Jeske O."/>
            <person name="Meyerdierks A."/>
            <person name="Storesund J.E."/>
            <person name="Kallscheuer N."/>
            <person name="Luecker S."/>
            <person name="Lage O.M."/>
            <person name="Pohl T."/>
            <person name="Merkel B.J."/>
            <person name="Hornburger P."/>
            <person name="Mueller R.-W."/>
            <person name="Bruemmer F."/>
            <person name="Labrenz M."/>
            <person name="Spormann A.M."/>
            <person name="Op den Camp H."/>
            <person name="Overmann J."/>
            <person name="Amann R."/>
            <person name="Jetten M.S.M."/>
            <person name="Mascher T."/>
            <person name="Medema M.H."/>
            <person name="Devos D.P."/>
            <person name="Kaster A.-K."/>
            <person name="Ovreas L."/>
            <person name="Rohde M."/>
            <person name="Galperin M.Y."/>
            <person name="Jogler C."/>
        </authorList>
    </citation>
    <scope>NUCLEOTIDE SEQUENCE [LARGE SCALE GENOMIC DNA]</scope>
    <source>
        <strain evidence="7 8">Q31a</strain>
    </source>
</reference>
<dbReference type="Gene3D" id="3.90.550.10">
    <property type="entry name" value="Spore Coat Polysaccharide Biosynthesis Protein SpsA, Chain A"/>
    <property type="match status" value="2"/>
</dbReference>
<dbReference type="GO" id="GO:0016757">
    <property type="term" value="F:glycosyltransferase activity"/>
    <property type="evidence" value="ECO:0007669"/>
    <property type="project" value="UniProtKB-KW"/>
</dbReference>
<protein>
    <submittedName>
        <fullName evidence="7">Poly-beta-1,6-N-acetyl-D-glucosamine synthase</fullName>
        <ecNumber evidence="7">2.4.1.-</ecNumber>
    </submittedName>
</protein>
<evidence type="ECO:0000256" key="1">
    <source>
        <dbReference type="ARBA" id="ARBA00004236"/>
    </source>
</evidence>
<evidence type="ECO:0000256" key="4">
    <source>
        <dbReference type="ARBA" id="ARBA00022679"/>
    </source>
</evidence>
<dbReference type="Proteomes" id="UP000318017">
    <property type="component" value="Chromosome"/>
</dbReference>
<dbReference type="EMBL" id="CP036298">
    <property type="protein sequence ID" value="QDV23408.1"/>
    <property type="molecule type" value="Genomic_DNA"/>
</dbReference>
<organism evidence="7 8">
    <name type="scientific">Aureliella helgolandensis</name>
    <dbReference type="NCBI Taxonomy" id="2527968"/>
    <lineage>
        <taxon>Bacteria</taxon>
        <taxon>Pseudomonadati</taxon>
        <taxon>Planctomycetota</taxon>
        <taxon>Planctomycetia</taxon>
        <taxon>Pirellulales</taxon>
        <taxon>Pirellulaceae</taxon>
        <taxon>Aureliella</taxon>
    </lineage>
</organism>
<keyword evidence="3 7" id="KW-0328">Glycosyltransferase</keyword>
<evidence type="ECO:0000256" key="3">
    <source>
        <dbReference type="ARBA" id="ARBA00022676"/>
    </source>
</evidence>
<evidence type="ECO:0000259" key="6">
    <source>
        <dbReference type="Pfam" id="PF00535"/>
    </source>
</evidence>
<keyword evidence="4 7" id="KW-0808">Transferase</keyword>
<dbReference type="GO" id="GO:0005886">
    <property type="term" value="C:plasma membrane"/>
    <property type="evidence" value="ECO:0007669"/>
    <property type="project" value="UniProtKB-SubCell"/>
</dbReference>
<proteinExistence type="predicted"/>
<dbReference type="Pfam" id="PF00535">
    <property type="entry name" value="Glycos_transf_2"/>
    <property type="match status" value="1"/>
</dbReference>
<name>A0A518G486_9BACT</name>
<accession>A0A518G486</accession>
<dbReference type="Pfam" id="PF09837">
    <property type="entry name" value="DUF2064"/>
    <property type="match status" value="1"/>
</dbReference>
<dbReference type="InterPro" id="IPR001173">
    <property type="entry name" value="Glyco_trans_2-like"/>
</dbReference>
<dbReference type="InterPro" id="IPR018641">
    <property type="entry name" value="Trfase_1_rSAM/seldom-assoc"/>
</dbReference>
<dbReference type="AlphaFoldDB" id="A0A518G486"/>
<evidence type="ECO:0000313" key="7">
    <source>
        <dbReference type="EMBL" id="QDV23408.1"/>
    </source>
</evidence>
<dbReference type="CDD" id="cd02522">
    <property type="entry name" value="GT_2_like_a"/>
    <property type="match status" value="1"/>
</dbReference>
<dbReference type="SUPFAM" id="SSF53448">
    <property type="entry name" value="Nucleotide-diphospho-sugar transferases"/>
    <property type="match status" value="2"/>
</dbReference>
<dbReference type="InterPro" id="IPR029044">
    <property type="entry name" value="Nucleotide-diphossugar_trans"/>
</dbReference>
<evidence type="ECO:0000256" key="2">
    <source>
        <dbReference type="ARBA" id="ARBA00022475"/>
    </source>
</evidence>
<sequence>MQEVSLFSAAKSHGDSVSLAAKEHLLVFARMPEPGNTKTRLIPACGADAAAAISMFLTQKTIRTANRFAASRGCKVTIHFSGGDTRSMREAFGAESDYVVQLGSSLGSRLEHATERSFSTGASRVVVIGTDCLELEEEDLEVAFDALHTNEVVLGPATDGGYYLIGLKHFQPLIFQHIDWGSEFVFAQTKAIAQQCSSSIVELRPLADVDHPEDLLPLRRKDHRDSSGLFNTVPGRLSVIIPTLNEASCLRECMAALGPLDDTLEIIVVDAGSLDETVAIAKECATKTFIGNAGRAVQLNAGAAIASGEHLLFLHADSILPAGYRESIRQCMSGNSIAGAFRLGIASSSPGLRIVEWGTNVRSRVLQLPYGDQGVFMRTSTFFDMGGYRKMPIMEDYELVERLRRRGRIQLLNQTISTSGRRWKKNGIVRTTFLNQLCIAAYKLGVSKNTISKLYNGKRA</sequence>
<dbReference type="KEGG" id="ahel:Q31a_17060"/>
<evidence type="ECO:0000256" key="5">
    <source>
        <dbReference type="ARBA" id="ARBA00023136"/>
    </source>
</evidence>
<keyword evidence="5" id="KW-0472">Membrane</keyword>
<keyword evidence="8" id="KW-1185">Reference proteome</keyword>
<dbReference type="PANTHER" id="PTHR43646">
    <property type="entry name" value="GLYCOSYLTRANSFERASE"/>
    <property type="match status" value="1"/>
</dbReference>
<dbReference type="OrthoDB" id="9806525at2"/>
<dbReference type="EC" id="2.4.1.-" evidence="7"/>
<dbReference type="NCBIfam" id="TIGR04283">
    <property type="entry name" value="glyco_like_mftF"/>
    <property type="match status" value="1"/>
</dbReference>
<keyword evidence="2" id="KW-1003">Cell membrane</keyword>
<dbReference type="InterPro" id="IPR026461">
    <property type="entry name" value="Trfase_2_rSAM/seldom_assoc"/>
</dbReference>
<feature type="domain" description="Glycosyltransferase 2-like" evidence="6">
    <location>
        <begin position="238"/>
        <end position="323"/>
    </location>
</feature>
<dbReference type="NCBIfam" id="TIGR04282">
    <property type="entry name" value="glyco_like_cofC"/>
    <property type="match status" value="1"/>
</dbReference>
<comment type="subcellular location">
    <subcellularLocation>
        <location evidence="1">Cell membrane</location>
    </subcellularLocation>
</comment>
<gene>
    <name evidence="7" type="primary">pgaC_1</name>
    <name evidence="7" type="ORF">Q31a_17060</name>
</gene>
<evidence type="ECO:0000313" key="8">
    <source>
        <dbReference type="Proteomes" id="UP000318017"/>
    </source>
</evidence>
<dbReference type="PANTHER" id="PTHR43646:SF2">
    <property type="entry name" value="GLYCOSYLTRANSFERASE 2-LIKE DOMAIN-CONTAINING PROTEIN"/>
    <property type="match status" value="1"/>
</dbReference>